<protein>
    <submittedName>
        <fullName evidence="2">Uncharacterized protein</fullName>
    </submittedName>
</protein>
<proteinExistence type="predicted"/>
<evidence type="ECO:0000313" key="3">
    <source>
        <dbReference type="Proteomes" id="UP000184383"/>
    </source>
</evidence>
<keyword evidence="3" id="KW-1185">Reference proteome</keyword>
<organism evidence="2 3">
    <name type="scientific">Aspergillus wentii DTO 134E9</name>
    <dbReference type="NCBI Taxonomy" id="1073089"/>
    <lineage>
        <taxon>Eukaryota</taxon>
        <taxon>Fungi</taxon>
        <taxon>Dikarya</taxon>
        <taxon>Ascomycota</taxon>
        <taxon>Pezizomycotina</taxon>
        <taxon>Eurotiomycetes</taxon>
        <taxon>Eurotiomycetidae</taxon>
        <taxon>Eurotiales</taxon>
        <taxon>Aspergillaceae</taxon>
        <taxon>Aspergillus</taxon>
        <taxon>Aspergillus subgen. Cremei</taxon>
    </lineage>
</organism>
<feature type="chain" id="PRO_5012769961" evidence="1">
    <location>
        <begin position="19"/>
        <end position="81"/>
    </location>
</feature>
<dbReference type="AlphaFoldDB" id="A0A1L9S207"/>
<dbReference type="RefSeq" id="XP_040694870.1">
    <property type="nucleotide sequence ID" value="XM_040832694.1"/>
</dbReference>
<dbReference type="EMBL" id="KV878209">
    <property type="protein sequence ID" value="OJJ41194.1"/>
    <property type="molecule type" value="Genomic_DNA"/>
</dbReference>
<name>A0A1L9S207_ASPWE</name>
<dbReference type="GeneID" id="63748542"/>
<accession>A0A1L9S207</accession>
<gene>
    <name evidence="2" type="ORF">ASPWEDRAFT_251224</name>
</gene>
<dbReference type="VEuPathDB" id="FungiDB:ASPWEDRAFT_251224"/>
<keyword evidence="1" id="KW-0732">Signal</keyword>
<reference evidence="3" key="1">
    <citation type="journal article" date="2017" name="Genome Biol.">
        <title>Comparative genomics reveals high biological diversity and specific adaptations in the industrially and medically important fungal genus Aspergillus.</title>
        <authorList>
            <person name="de Vries R.P."/>
            <person name="Riley R."/>
            <person name="Wiebenga A."/>
            <person name="Aguilar-Osorio G."/>
            <person name="Amillis S."/>
            <person name="Uchima C.A."/>
            <person name="Anderluh G."/>
            <person name="Asadollahi M."/>
            <person name="Askin M."/>
            <person name="Barry K."/>
            <person name="Battaglia E."/>
            <person name="Bayram O."/>
            <person name="Benocci T."/>
            <person name="Braus-Stromeyer S.A."/>
            <person name="Caldana C."/>
            <person name="Canovas D."/>
            <person name="Cerqueira G.C."/>
            <person name="Chen F."/>
            <person name="Chen W."/>
            <person name="Choi C."/>
            <person name="Clum A."/>
            <person name="Dos Santos R.A."/>
            <person name="Damasio A.R."/>
            <person name="Diallinas G."/>
            <person name="Emri T."/>
            <person name="Fekete E."/>
            <person name="Flipphi M."/>
            <person name="Freyberg S."/>
            <person name="Gallo A."/>
            <person name="Gournas C."/>
            <person name="Habgood R."/>
            <person name="Hainaut M."/>
            <person name="Harispe M.L."/>
            <person name="Henrissat B."/>
            <person name="Hilden K.S."/>
            <person name="Hope R."/>
            <person name="Hossain A."/>
            <person name="Karabika E."/>
            <person name="Karaffa L."/>
            <person name="Karanyi Z."/>
            <person name="Krasevec N."/>
            <person name="Kuo A."/>
            <person name="Kusch H."/>
            <person name="LaButti K."/>
            <person name="Lagendijk E.L."/>
            <person name="Lapidus A."/>
            <person name="Levasseur A."/>
            <person name="Lindquist E."/>
            <person name="Lipzen A."/>
            <person name="Logrieco A.F."/>
            <person name="MacCabe A."/>
            <person name="Maekelae M.R."/>
            <person name="Malavazi I."/>
            <person name="Melin P."/>
            <person name="Meyer V."/>
            <person name="Mielnichuk N."/>
            <person name="Miskei M."/>
            <person name="Molnar A.P."/>
            <person name="Mule G."/>
            <person name="Ngan C.Y."/>
            <person name="Orejas M."/>
            <person name="Orosz E."/>
            <person name="Ouedraogo J.P."/>
            <person name="Overkamp K.M."/>
            <person name="Park H.-S."/>
            <person name="Perrone G."/>
            <person name="Piumi F."/>
            <person name="Punt P.J."/>
            <person name="Ram A.F."/>
            <person name="Ramon A."/>
            <person name="Rauscher S."/>
            <person name="Record E."/>
            <person name="Riano-Pachon D.M."/>
            <person name="Robert V."/>
            <person name="Roehrig J."/>
            <person name="Ruller R."/>
            <person name="Salamov A."/>
            <person name="Salih N.S."/>
            <person name="Samson R.A."/>
            <person name="Sandor E."/>
            <person name="Sanguinetti M."/>
            <person name="Schuetze T."/>
            <person name="Sepcic K."/>
            <person name="Shelest E."/>
            <person name="Sherlock G."/>
            <person name="Sophianopoulou V."/>
            <person name="Squina F.M."/>
            <person name="Sun H."/>
            <person name="Susca A."/>
            <person name="Todd R.B."/>
            <person name="Tsang A."/>
            <person name="Unkles S.E."/>
            <person name="van de Wiele N."/>
            <person name="van Rossen-Uffink D."/>
            <person name="Oliveira J.V."/>
            <person name="Vesth T.C."/>
            <person name="Visser J."/>
            <person name="Yu J.-H."/>
            <person name="Zhou M."/>
            <person name="Andersen M.R."/>
            <person name="Archer D.B."/>
            <person name="Baker S.E."/>
            <person name="Benoit I."/>
            <person name="Brakhage A.A."/>
            <person name="Braus G.H."/>
            <person name="Fischer R."/>
            <person name="Frisvad J.C."/>
            <person name="Goldman G.H."/>
            <person name="Houbraken J."/>
            <person name="Oakley B."/>
            <person name="Pocsi I."/>
            <person name="Scazzocchio C."/>
            <person name="Seiboth B."/>
            <person name="vanKuyk P.A."/>
            <person name="Wortman J."/>
            <person name="Dyer P.S."/>
            <person name="Grigoriev I.V."/>
        </authorList>
    </citation>
    <scope>NUCLEOTIDE SEQUENCE [LARGE SCALE GENOMIC DNA]</scope>
    <source>
        <strain evidence="3">DTO 134E9</strain>
    </source>
</reference>
<evidence type="ECO:0000256" key="1">
    <source>
        <dbReference type="SAM" id="SignalP"/>
    </source>
</evidence>
<evidence type="ECO:0000313" key="2">
    <source>
        <dbReference type="EMBL" id="OJJ41194.1"/>
    </source>
</evidence>
<feature type="signal peptide" evidence="1">
    <location>
        <begin position="1"/>
        <end position="18"/>
    </location>
</feature>
<sequence>MLRWQLLLAASFSDGGQCLLIDSLFGIGPVPEMRYPDLRPSQLNGNRGERGRQLIMIGLTLTEPRVHELTVGLEAAPASTD</sequence>
<dbReference type="Proteomes" id="UP000184383">
    <property type="component" value="Unassembled WGS sequence"/>
</dbReference>